<evidence type="ECO:0000313" key="1">
    <source>
        <dbReference type="EMBL" id="KAA6377955.1"/>
    </source>
</evidence>
<sequence length="67" mass="7498">MSYLQVILIQLAKIAQLLRQSGLKLKKVITQKEQQLIEDEIRRIDASITAAVAHGGVFAISNLPTRR</sequence>
<protein>
    <submittedName>
        <fullName evidence="1">Uncharacterized protein</fullName>
    </submittedName>
</protein>
<reference evidence="1 2" key="1">
    <citation type="submission" date="2019-03" db="EMBL/GenBank/DDBJ databases">
        <title>Single cell metagenomics reveals metabolic interactions within the superorganism composed of flagellate Streblomastix strix and complex community of Bacteroidetes bacteria on its surface.</title>
        <authorList>
            <person name="Treitli S.C."/>
            <person name="Kolisko M."/>
            <person name="Husnik F."/>
            <person name="Keeling P."/>
            <person name="Hampl V."/>
        </authorList>
    </citation>
    <scope>NUCLEOTIDE SEQUENCE [LARGE SCALE GENOMIC DNA]</scope>
    <source>
        <strain evidence="1">ST1C</strain>
    </source>
</reference>
<name>A0A5J4V776_9EUKA</name>
<evidence type="ECO:0000313" key="2">
    <source>
        <dbReference type="Proteomes" id="UP000324800"/>
    </source>
</evidence>
<comment type="caution">
    <text evidence="1">The sequence shown here is derived from an EMBL/GenBank/DDBJ whole genome shotgun (WGS) entry which is preliminary data.</text>
</comment>
<proteinExistence type="predicted"/>
<organism evidence="1 2">
    <name type="scientific">Streblomastix strix</name>
    <dbReference type="NCBI Taxonomy" id="222440"/>
    <lineage>
        <taxon>Eukaryota</taxon>
        <taxon>Metamonada</taxon>
        <taxon>Preaxostyla</taxon>
        <taxon>Oxymonadida</taxon>
        <taxon>Streblomastigidae</taxon>
        <taxon>Streblomastix</taxon>
    </lineage>
</organism>
<dbReference type="Proteomes" id="UP000324800">
    <property type="component" value="Unassembled WGS sequence"/>
</dbReference>
<accession>A0A5J4V776</accession>
<gene>
    <name evidence="1" type="ORF">EZS28_026518</name>
</gene>
<dbReference type="AlphaFoldDB" id="A0A5J4V776"/>
<dbReference type="EMBL" id="SNRW01009468">
    <property type="protein sequence ID" value="KAA6377955.1"/>
    <property type="molecule type" value="Genomic_DNA"/>
</dbReference>